<dbReference type="Proteomes" id="UP000656042">
    <property type="component" value="Unassembled WGS sequence"/>
</dbReference>
<keyword evidence="3" id="KW-0560">Oxidoreductase</keyword>
<comment type="caution">
    <text evidence="7">The sequence shown here is derived from an EMBL/GenBank/DDBJ whole genome shotgun (WGS) entry which is preliminary data.</text>
</comment>
<dbReference type="EMBL" id="BMMX01000001">
    <property type="protein sequence ID" value="GGK74968.1"/>
    <property type="molecule type" value="Genomic_DNA"/>
</dbReference>
<dbReference type="GO" id="GO:0071949">
    <property type="term" value="F:FAD binding"/>
    <property type="evidence" value="ECO:0007669"/>
    <property type="project" value="InterPro"/>
</dbReference>
<feature type="region of interest" description="Disordered" evidence="5">
    <location>
        <begin position="382"/>
        <end position="407"/>
    </location>
</feature>
<feature type="domain" description="FAD-binding" evidence="6">
    <location>
        <begin position="7"/>
        <end position="354"/>
    </location>
</feature>
<proteinExistence type="predicted"/>
<dbReference type="InterPro" id="IPR036188">
    <property type="entry name" value="FAD/NAD-bd_sf"/>
</dbReference>
<keyword evidence="4" id="KW-0503">Monooxygenase</keyword>
<name>A0A8J3BT87_9ACTN</name>
<dbReference type="Gene3D" id="3.50.50.60">
    <property type="entry name" value="FAD/NAD(P)-binding domain"/>
    <property type="match status" value="1"/>
</dbReference>
<reference evidence="7" key="1">
    <citation type="journal article" date="2014" name="Int. J. Syst. Evol. Microbiol.">
        <title>Complete genome sequence of Corynebacterium casei LMG S-19264T (=DSM 44701T), isolated from a smear-ripened cheese.</title>
        <authorList>
            <consortium name="US DOE Joint Genome Institute (JGI-PGF)"/>
            <person name="Walter F."/>
            <person name="Albersmeier A."/>
            <person name="Kalinowski J."/>
            <person name="Ruckert C."/>
        </authorList>
    </citation>
    <scope>NUCLEOTIDE SEQUENCE</scope>
    <source>
        <strain evidence="7">CGMCC 4.7299</strain>
    </source>
</reference>
<dbReference type="AlphaFoldDB" id="A0A8J3BT87"/>
<keyword evidence="1" id="KW-0285">Flavoprotein</keyword>
<evidence type="ECO:0000256" key="1">
    <source>
        <dbReference type="ARBA" id="ARBA00022630"/>
    </source>
</evidence>
<evidence type="ECO:0000256" key="3">
    <source>
        <dbReference type="ARBA" id="ARBA00023002"/>
    </source>
</evidence>
<dbReference type="Pfam" id="PF01494">
    <property type="entry name" value="FAD_binding_3"/>
    <property type="match status" value="1"/>
</dbReference>
<evidence type="ECO:0000256" key="4">
    <source>
        <dbReference type="ARBA" id="ARBA00023033"/>
    </source>
</evidence>
<reference evidence="7" key="2">
    <citation type="submission" date="2020-09" db="EMBL/GenBank/DDBJ databases">
        <authorList>
            <person name="Sun Q."/>
            <person name="Zhou Y."/>
        </authorList>
    </citation>
    <scope>NUCLEOTIDE SEQUENCE</scope>
    <source>
        <strain evidence="7">CGMCC 4.7299</strain>
    </source>
</reference>
<dbReference type="PANTHER" id="PTHR46972">
    <property type="entry name" value="MONOOXYGENASE ASQM-RELATED"/>
    <property type="match status" value="1"/>
</dbReference>
<accession>A0A8J3BT87</accession>
<evidence type="ECO:0000256" key="5">
    <source>
        <dbReference type="SAM" id="MobiDB-lite"/>
    </source>
</evidence>
<evidence type="ECO:0000313" key="7">
    <source>
        <dbReference type="EMBL" id="GGK74968.1"/>
    </source>
</evidence>
<dbReference type="GO" id="GO:0004497">
    <property type="term" value="F:monooxygenase activity"/>
    <property type="evidence" value="ECO:0007669"/>
    <property type="project" value="UniProtKB-KW"/>
</dbReference>
<keyword evidence="8" id="KW-1185">Reference proteome</keyword>
<dbReference type="PRINTS" id="PR00420">
    <property type="entry name" value="RNGMNOXGNASE"/>
</dbReference>
<organism evidence="7 8">
    <name type="scientific">Mangrovihabitans endophyticus</name>
    <dbReference type="NCBI Taxonomy" id="1751298"/>
    <lineage>
        <taxon>Bacteria</taxon>
        <taxon>Bacillati</taxon>
        <taxon>Actinomycetota</taxon>
        <taxon>Actinomycetes</taxon>
        <taxon>Micromonosporales</taxon>
        <taxon>Micromonosporaceae</taxon>
        <taxon>Mangrovihabitans</taxon>
    </lineage>
</organism>
<protein>
    <submittedName>
        <fullName evidence="7">FAD-dependent oxidoreductase</fullName>
    </submittedName>
</protein>
<dbReference type="PANTHER" id="PTHR46972:SF1">
    <property type="entry name" value="FAD DEPENDENT OXIDOREDUCTASE DOMAIN-CONTAINING PROTEIN"/>
    <property type="match status" value="1"/>
</dbReference>
<evidence type="ECO:0000259" key="6">
    <source>
        <dbReference type="Pfam" id="PF01494"/>
    </source>
</evidence>
<evidence type="ECO:0000256" key="2">
    <source>
        <dbReference type="ARBA" id="ARBA00022827"/>
    </source>
</evidence>
<dbReference type="SUPFAM" id="SSF51905">
    <property type="entry name" value="FAD/NAD(P)-binding domain"/>
    <property type="match status" value="1"/>
</dbReference>
<gene>
    <name evidence="7" type="ORF">GCM10012284_06170</name>
</gene>
<dbReference type="InterPro" id="IPR002938">
    <property type="entry name" value="FAD-bd"/>
</dbReference>
<dbReference type="RefSeq" id="WP_229715523.1">
    <property type="nucleotide sequence ID" value="NZ_BMMX01000001.1"/>
</dbReference>
<keyword evidence="2" id="KW-0274">FAD</keyword>
<sequence length="407" mass="43509">MPDLSGTTIVVLGAGPTGLAVARLMAQRGVRTTVLERDAGPHARTQGGSLDLTEGRGLRAIEAMGLQSRFDEVARPEGQQGRILDSGARILVEMTAESMGTARPEIDRADLRRMLLDALPGGTVRWGHQVLAVRPSRTGHQVDVRTSDGARATLAADLVIACDGIWSRARSLVTGHVPEYIGITFVHGDIEGPDPDGYVSRLVRHGTAFAIGDGRSMGLQRHSDGTVRVYFMVQKPATDLPGRGAIADRGSIVAELHRTYATWAPELTGVIDAVTGDFEYWPIYTLPPRQIWHDHRGVTLVGDAAHVMPPFTGQGVNHGLLDAVELVEALTGDTHAGIDDAVAAYEKGMLPRAEAEALLANSDDEKMMSGVEAFLRAKDLDPLPVPRTASSVEATVGQAPANRQQAR</sequence>
<evidence type="ECO:0000313" key="8">
    <source>
        <dbReference type="Proteomes" id="UP000656042"/>
    </source>
</evidence>